<gene>
    <name evidence="1" type="ORF">BDV28DRAFT_145638</name>
</gene>
<evidence type="ECO:0000313" key="1">
    <source>
        <dbReference type="EMBL" id="KAE8355994.1"/>
    </source>
</evidence>
<protein>
    <submittedName>
        <fullName evidence="1">Uncharacterized protein</fullName>
    </submittedName>
</protein>
<reference evidence="2" key="1">
    <citation type="submission" date="2019-04" db="EMBL/GenBank/DDBJ databases">
        <title>Friends and foes A comparative genomics studyof 23 Aspergillus species from section Flavi.</title>
        <authorList>
            <consortium name="DOE Joint Genome Institute"/>
            <person name="Kjaerbolling I."/>
            <person name="Vesth T."/>
            <person name="Frisvad J.C."/>
            <person name="Nybo J.L."/>
            <person name="Theobald S."/>
            <person name="Kildgaard S."/>
            <person name="Isbrandt T."/>
            <person name="Kuo A."/>
            <person name="Sato A."/>
            <person name="Lyhne E.K."/>
            <person name="Kogle M.E."/>
            <person name="Wiebenga A."/>
            <person name="Kun R.S."/>
            <person name="Lubbers R.J."/>
            <person name="Makela M.R."/>
            <person name="Barry K."/>
            <person name="Chovatia M."/>
            <person name="Clum A."/>
            <person name="Daum C."/>
            <person name="Haridas S."/>
            <person name="He G."/>
            <person name="LaButti K."/>
            <person name="Lipzen A."/>
            <person name="Mondo S."/>
            <person name="Riley R."/>
            <person name="Salamov A."/>
            <person name="Simmons B.A."/>
            <person name="Magnuson J.K."/>
            <person name="Henrissat B."/>
            <person name="Mortensen U.H."/>
            <person name="Larsen T.O."/>
            <person name="Devries R.P."/>
            <person name="Grigoriev I.V."/>
            <person name="Machida M."/>
            <person name="Baker S.E."/>
            <person name="Andersen M.R."/>
        </authorList>
    </citation>
    <scope>NUCLEOTIDE SEQUENCE [LARGE SCALE GENOMIC DNA]</scope>
    <source>
        <strain evidence="2">CBS 553.77</strain>
    </source>
</reference>
<name>A0A5N6ZEA0_9EURO</name>
<accession>A0A5N6ZEA0</accession>
<dbReference type="OrthoDB" id="4500298at2759"/>
<keyword evidence="2" id="KW-1185">Reference proteome</keyword>
<organism evidence="1 2">
    <name type="scientific">Aspergillus coremiiformis</name>
    <dbReference type="NCBI Taxonomy" id="138285"/>
    <lineage>
        <taxon>Eukaryota</taxon>
        <taxon>Fungi</taxon>
        <taxon>Dikarya</taxon>
        <taxon>Ascomycota</taxon>
        <taxon>Pezizomycotina</taxon>
        <taxon>Eurotiomycetes</taxon>
        <taxon>Eurotiomycetidae</taxon>
        <taxon>Eurotiales</taxon>
        <taxon>Aspergillaceae</taxon>
        <taxon>Aspergillus</taxon>
        <taxon>Aspergillus subgen. Circumdati</taxon>
    </lineage>
</organism>
<evidence type="ECO:0000313" key="2">
    <source>
        <dbReference type="Proteomes" id="UP000327118"/>
    </source>
</evidence>
<dbReference type="AlphaFoldDB" id="A0A5N6ZEA0"/>
<proteinExistence type="predicted"/>
<dbReference type="Proteomes" id="UP000327118">
    <property type="component" value="Unassembled WGS sequence"/>
</dbReference>
<sequence>MASHPNSTSSQCLSVTGEVFHPYFHYNDICVSPTLMLKTLDRILNGHYKGTPKSFPAFYLSTLHQPGRLVTWSPHEAHQPLAVIQLQGESLQGGNYGSASVYLMHPKRPKRDIPTSFFYLFVKETIRHNKQDSPLTTLRTLTTGSGGPFDVVVTEVREYWLRADLVGNRYLIRGVKREDAPPAASCLTLKYQGVCYWVPTPNH</sequence>
<dbReference type="EMBL" id="ML739044">
    <property type="protein sequence ID" value="KAE8355994.1"/>
    <property type="molecule type" value="Genomic_DNA"/>
</dbReference>